<evidence type="ECO:0000313" key="3">
    <source>
        <dbReference type="Proteomes" id="UP000741863"/>
    </source>
</evidence>
<keyword evidence="1" id="KW-0732">Signal</keyword>
<dbReference type="EMBL" id="JAFBEC010000001">
    <property type="protein sequence ID" value="MBM7631052.1"/>
    <property type="molecule type" value="Genomic_DNA"/>
</dbReference>
<proteinExistence type="predicted"/>
<accession>A0ABS2P6W3</accession>
<feature type="signal peptide" evidence="1">
    <location>
        <begin position="1"/>
        <end position="20"/>
    </location>
</feature>
<sequence length="147" mass="17064">MKRRQYLLLLLLLLISGCNSNEVKGLEDVNLSSQEKHNIELARTDIDEESFYEGIDNVVGTDYEVLPTTSYDAYIYSRAVLSEDNFLHLQETQGIFTESLSYEDYLMFAEGFITKEEYEVTTGSDESTNEYLEIYVLRLVQYLNVEH</sequence>
<gene>
    <name evidence="2" type="ORF">JOD17_000143</name>
</gene>
<feature type="chain" id="PRO_5047212245" evidence="1">
    <location>
        <begin position="21"/>
        <end position="147"/>
    </location>
</feature>
<keyword evidence="3" id="KW-1185">Reference proteome</keyword>
<organism evidence="2 3">
    <name type="scientific">Geomicrobium sediminis</name>
    <dbReference type="NCBI Taxonomy" id="1347788"/>
    <lineage>
        <taxon>Bacteria</taxon>
        <taxon>Bacillati</taxon>
        <taxon>Bacillota</taxon>
        <taxon>Bacilli</taxon>
        <taxon>Bacillales</taxon>
        <taxon>Geomicrobium</taxon>
    </lineage>
</organism>
<name>A0ABS2P6W3_9BACL</name>
<dbReference type="RefSeq" id="WP_204695252.1">
    <property type="nucleotide sequence ID" value="NZ_JAFBEC010000001.1"/>
</dbReference>
<protein>
    <submittedName>
        <fullName evidence="2">Uncharacterized protein</fullName>
    </submittedName>
</protein>
<dbReference type="Proteomes" id="UP000741863">
    <property type="component" value="Unassembled WGS sequence"/>
</dbReference>
<dbReference type="PROSITE" id="PS51257">
    <property type="entry name" value="PROKAR_LIPOPROTEIN"/>
    <property type="match status" value="1"/>
</dbReference>
<comment type="caution">
    <text evidence="2">The sequence shown here is derived from an EMBL/GenBank/DDBJ whole genome shotgun (WGS) entry which is preliminary data.</text>
</comment>
<reference evidence="2 3" key="1">
    <citation type="submission" date="2021-01" db="EMBL/GenBank/DDBJ databases">
        <title>Genomic Encyclopedia of Type Strains, Phase IV (KMG-IV): sequencing the most valuable type-strain genomes for metagenomic binning, comparative biology and taxonomic classification.</title>
        <authorList>
            <person name="Goeker M."/>
        </authorList>
    </citation>
    <scope>NUCLEOTIDE SEQUENCE [LARGE SCALE GENOMIC DNA]</scope>
    <source>
        <strain evidence="2 3">DSM 25540</strain>
    </source>
</reference>
<evidence type="ECO:0000313" key="2">
    <source>
        <dbReference type="EMBL" id="MBM7631052.1"/>
    </source>
</evidence>
<evidence type="ECO:0000256" key="1">
    <source>
        <dbReference type="SAM" id="SignalP"/>
    </source>
</evidence>